<sequence>MSESSYLNDPDLFLEHATFPHLTGVEGDALNRLAAISGEAFVASLMRSATPDAQHLAIYEFMARELAESNRRGLTPSRPTRNEAVKMETSSYSGEGKDRLSLNRWFREVYIAIASRLLEAPQAKVNFLLSRLTGKAKEWALGKLVVNEHAFPTLDTIQDDLLLAFDPPQEEKLVRSRFMSMRQGKMAMRDYVQMARHLASCIITHPMDMYTQVNVFVDGMREGQNRLSLERADPATMEEAFAIALQPMEIDVIESSGYRRRVISHKGDALAGRQMVCFRCRKPGHRAAECRALAPISVQVVDVHHEGAVPATRPRKRSGPVGAGRPTRWNGGPGPSVAAQPSSTPALRARLNATTTSGDLRLINVSLHVAGVRRPLRALLNSGATNNFFRISSLSMLPPSIQVREGPGQVVFKLADGKPHLVSRRKVLLPYTFDGFRSNDDFLVIAMNYAFDCILGMPWLARYKPQIDWLARSVRRRRKFDVSEVFTHLLVSPSDWPNVTVVDRDSTTLASEEDDEDDAVEQGFPRVINAVEQGFPHGLPQGHCDEEQELANECDVDGQESSRESMMVEPGFPSSPTVVEPRFPHGHIVVEQGLPHEYNVDGQESPRESMMVEPGFPSSPTVVEPRFPHGHIVVEQGLPHGFTAAEQELPHQVSTVEFGVLPSSVSGIVDEDIQCVEGGDGLSPDCGSPASSSDSKHDGDNSTENLALECVHAIVYV</sequence>
<dbReference type="AlphaFoldDB" id="A0AAV0TWC9"/>
<dbReference type="InterPro" id="IPR021109">
    <property type="entry name" value="Peptidase_aspartic_dom_sf"/>
</dbReference>
<dbReference type="InterPro" id="IPR032567">
    <property type="entry name" value="RTL1-rel"/>
</dbReference>
<dbReference type="Gene3D" id="2.40.70.10">
    <property type="entry name" value="Acid Proteases"/>
    <property type="match status" value="1"/>
</dbReference>
<dbReference type="SMART" id="SM00343">
    <property type="entry name" value="ZnF_C2HC"/>
    <property type="match status" value="1"/>
</dbReference>
<dbReference type="PROSITE" id="PS50158">
    <property type="entry name" value="ZF_CCHC"/>
    <property type="match status" value="1"/>
</dbReference>
<accession>A0AAV0TWC9</accession>
<dbReference type="Proteomes" id="UP001159659">
    <property type="component" value="Unassembled WGS sequence"/>
</dbReference>
<reference evidence="4" key="1">
    <citation type="submission" date="2022-12" db="EMBL/GenBank/DDBJ databases">
        <authorList>
            <person name="Webb A."/>
        </authorList>
    </citation>
    <scope>NUCLEOTIDE SEQUENCE</scope>
    <source>
        <strain evidence="4">Pf2</strain>
    </source>
</reference>
<dbReference type="GO" id="GO:0003676">
    <property type="term" value="F:nucleic acid binding"/>
    <property type="evidence" value="ECO:0007669"/>
    <property type="project" value="InterPro"/>
</dbReference>
<dbReference type="InterPro" id="IPR001878">
    <property type="entry name" value="Znf_CCHC"/>
</dbReference>
<evidence type="ECO:0000256" key="1">
    <source>
        <dbReference type="PROSITE-ProRule" id="PRU00047"/>
    </source>
</evidence>
<dbReference type="Pfam" id="PF00098">
    <property type="entry name" value="zf-CCHC"/>
    <property type="match status" value="1"/>
</dbReference>
<dbReference type="CDD" id="cd00303">
    <property type="entry name" value="retropepsin_like"/>
    <property type="match status" value="1"/>
</dbReference>
<dbReference type="InterPro" id="IPR036875">
    <property type="entry name" value="Znf_CCHC_sf"/>
</dbReference>
<keyword evidence="1" id="KW-0863">Zinc-finger</keyword>
<dbReference type="PANTHER" id="PTHR15503:SF22">
    <property type="entry name" value="TRANSPOSON TY3-I GAG POLYPROTEIN"/>
    <property type="match status" value="1"/>
</dbReference>
<dbReference type="SUPFAM" id="SSF57756">
    <property type="entry name" value="Retrovirus zinc finger-like domains"/>
    <property type="match status" value="1"/>
</dbReference>
<evidence type="ECO:0000313" key="5">
    <source>
        <dbReference type="Proteomes" id="UP001159659"/>
    </source>
</evidence>
<dbReference type="EMBL" id="CANTFK010000785">
    <property type="protein sequence ID" value="CAI5727335.1"/>
    <property type="molecule type" value="Genomic_DNA"/>
</dbReference>
<gene>
    <name evidence="4" type="ORF">PFR002_LOCUS5551</name>
</gene>
<dbReference type="GO" id="GO:0008270">
    <property type="term" value="F:zinc ion binding"/>
    <property type="evidence" value="ECO:0007669"/>
    <property type="project" value="UniProtKB-KW"/>
</dbReference>
<dbReference type="PANTHER" id="PTHR15503">
    <property type="entry name" value="LDOC1 RELATED"/>
    <property type="match status" value="1"/>
</dbReference>
<name>A0AAV0TWC9_9STRA</name>
<dbReference type="InterPro" id="IPR005162">
    <property type="entry name" value="Retrotrans_gag_dom"/>
</dbReference>
<comment type="caution">
    <text evidence="4">The sequence shown here is derived from an EMBL/GenBank/DDBJ whole genome shotgun (WGS) entry which is preliminary data.</text>
</comment>
<feature type="region of interest" description="Disordered" evidence="2">
    <location>
        <begin position="679"/>
        <end position="702"/>
    </location>
</feature>
<keyword evidence="1" id="KW-0479">Metal-binding</keyword>
<feature type="region of interest" description="Disordered" evidence="2">
    <location>
        <begin position="70"/>
        <end position="90"/>
    </location>
</feature>
<keyword evidence="1" id="KW-0862">Zinc</keyword>
<organism evidence="4 5">
    <name type="scientific">Peronospora farinosa</name>
    <dbReference type="NCBI Taxonomy" id="134698"/>
    <lineage>
        <taxon>Eukaryota</taxon>
        <taxon>Sar</taxon>
        <taxon>Stramenopiles</taxon>
        <taxon>Oomycota</taxon>
        <taxon>Peronosporomycetes</taxon>
        <taxon>Peronosporales</taxon>
        <taxon>Peronosporaceae</taxon>
        <taxon>Peronospora</taxon>
    </lineage>
</organism>
<evidence type="ECO:0000256" key="2">
    <source>
        <dbReference type="SAM" id="MobiDB-lite"/>
    </source>
</evidence>
<protein>
    <recommendedName>
        <fullName evidence="3">CCHC-type domain-containing protein</fullName>
    </recommendedName>
</protein>
<evidence type="ECO:0000259" key="3">
    <source>
        <dbReference type="PROSITE" id="PS50158"/>
    </source>
</evidence>
<feature type="domain" description="CCHC-type" evidence="3">
    <location>
        <begin position="277"/>
        <end position="291"/>
    </location>
</feature>
<feature type="region of interest" description="Disordered" evidence="2">
    <location>
        <begin position="310"/>
        <end position="342"/>
    </location>
</feature>
<evidence type="ECO:0000313" key="4">
    <source>
        <dbReference type="EMBL" id="CAI5727335.1"/>
    </source>
</evidence>
<dbReference type="Pfam" id="PF03732">
    <property type="entry name" value="Retrotrans_gag"/>
    <property type="match status" value="1"/>
</dbReference>
<proteinExistence type="predicted"/>